<protein>
    <recommendedName>
        <fullName evidence="3">Type II toxin-antitoxin system HigB family toxin</fullName>
    </recommendedName>
</protein>
<dbReference type="GO" id="GO:0003723">
    <property type="term" value="F:RNA binding"/>
    <property type="evidence" value="ECO:0007669"/>
    <property type="project" value="InterPro"/>
</dbReference>
<dbReference type="GO" id="GO:0004519">
    <property type="term" value="F:endonuclease activity"/>
    <property type="evidence" value="ECO:0007669"/>
    <property type="project" value="InterPro"/>
</dbReference>
<accession>A0A0B6XFS5</accession>
<evidence type="ECO:0000313" key="2">
    <source>
        <dbReference type="Proteomes" id="UP000032930"/>
    </source>
</evidence>
<dbReference type="InterPro" id="IPR018669">
    <property type="entry name" value="Toxin_HigB"/>
</dbReference>
<evidence type="ECO:0008006" key="3">
    <source>
        <dbReference type="Google" id="ProtNLM"/>
    </source>
</evidence>
<dbReference type="RefSeq" id="WP_082243358.1">
    <property type="nucleotide sequence ID" value="NZ_CAWMEF010000001.1"/>
</dbReference>
<organism evidence="1 2">
    <name type="scientific">Xenorhabdus bovienii</name>
    <name type="common">Xenorhabdus nematophila subsp. bovienii</name>
    <dbReference type="NCBI Taxonomy" id="40576"/>
    <lineage>
        <taxon>Bacteria</taxon>
        <taxon>Pseudomonadati</taxon>
        <taxon>Pseudomonadota</taxon>
        <taxon>Gammaproteobacteria</taxon>
        <taxon>Enterobacterales</taxon>
        <taxon>Morganellaceae</taxon>
        <taxon>Xenorhabdus</taxon>
    </lineage>
</organism>
<gene>
    <name evidence="1" type="ORF">XBW1_3938</name>
</gene>
<proteinExistence type="predicted"/>
<dbReference type="KEGG" id="xbv:XBW1_3938"/>
<reference evidence="1 2" key="1">
    <citation type="submission" date="2014-02" db="EMBL/GenBank/DDBJ databases">
        <authorList>
            <person name="Genoscope - CEA"/>
        </authorList>
    </citation>
    <scope>NUCLEOTIDE SEQUENCE [LARGE SCALE GENOMIC DNA]</scope>
    <source>
        <strain evidence="1 2">CS03</strain>
    </source>
</reference>
<name>A0A0B6XFS5_XENBV</name>
<sequence>MRVRVITARVIIEVMRKHAQWKVGLKLWLDVFDKAALRFESYAQIRDLWLQTSAWNVDRIPHELLEAGNQKGPLDIYIFDIHKNKCRIIAWLNPKSGTFYIKDVCSHAKYDRWWREQTKSNRPKR</sequence>
<dbReference type="GO" id="GO:0110001">
    <property type="term" value="C:toxin-antitoxin complex"/>
    <property type="evidence" value="ECO:0007669"/>
    <property type="project" value="InterPro"/>
</dbReference>
<dbReference type="Pfam" id="PF09907">
    <property type="entry name" value="HigB_toxin"/>
    <property type="match status" value="1"/>
</dbReference>
<evidence type="ECO:0000313" key="1">
    <source>
        <dbReference type="EMBL" id="CDM91294.1"/>
    </source>
</evidence>
<dbReference type="EMBL" id="FO818637">
    <property type="protein sequence ID" value="CDM91294.1"/>
    <property type="molecule type" value="Genomic_DNA"/>
</dbReference>
<dbReference type="AlphaFoldDB" id="A0A0B6XFS5"/>
<dbReference type="Proteomes" id="UP000032930">
    <property type="component" value="Chromosome"/>
</dbReference>